<sequence length="51" mass="6060">MQYKVCLEASAGIWVNTRRDAREARHHSAPCDWLDCALTSWKEEQRVKERK</sequence>
<name>A0A8J4UVD1_CLAMG</name>
<dbReference type="Proteomes" id="UP000727407">
    <property type="component" value="Unassembled WGS sequence"/>
</dbReference>
<comment type="caution">
    <text evidence="1">The sequence shown here is derived from an EMBL/GenBank/DDBJ whole genome shotgun (WGS) entry which is preliminary data.</text>
</comment>
<accession>A0A8J4UVD1</accession>
<dbReference type="AlphaFoldDB" id="A0A8J4UVD1"/>
<proteinExistence type="predicted"/>
<reference evidence="1" key="1">
    <citation type="submission" date="2020-07" db="EMBL/GenBank/DDBJ databases">
        <title>Clarias magur genome sequencing, assembly and annotation.</title>
        <authorList>
            <person name="Kushwaha B."/>
            <person name="Kumar R."/>
            <person name="Das P."/>
            <person name="Joshi C.G."/>
            <person name="Kumar D."/>
            <person name="Nagpure N.S."/>
            <person name="Pandey M."/>
            <person name="Agarwal S."/>
            <person name="Srivastava S."/>
            <person name="Singh M."/>
            <person name="Sahoo L."/>
            <person name="Jayasankar P."/>
            <person name="Meher P.K."/>
            <person name="Koringa P.G."/>
            <person name="Iquebal M.A."/>
            <person name="Das S.P."/>
            <person name="Bit A."/>
            <person name="Patnaik S."/>
            <person name="Patel N."/>
            <person name="Shah T.M."/>
            <person name="Hinsu A."/>
            <person name="Jena J.K."/>
        </authorList>
    </citation>
    <scope>NUCLEOTIDE SEQUENCE</scope>
    <source>
        <strain evidence="1">CIFAMagur01</strain>
        <tissue evidence="1">Testis</tissue>
    </source>
</reference>
<dbReference type="EMBL" id="QNUK01000013">
    <property type="protein sequence ID" value="KAF5908397.1"/>
    <property type="molecule type" value="Genomic_DNA"/>
</dbReference>
<evidence type="ECO:0000313" key="1">
    <source>
        <dbReference type="EMBL" id="KAF5908397.1"/>
    </source>
</evidence>
<protein>
    <submittedName>
        <fullName evidence="1">Putative allantoicase</fullName>
    </submittedName>
</protein>
<organism evidence="1 2">
    <name type="scientific">Clarias magur</name>
    <name type="common">Asian catfish</name>
    <name type="synonym">Macropteronotus magur</name>
    <dbReference type="NCBI Taxonomy" id="1594786"/>
    <lineage>
        <taxon>Eukaryota</taxon>
        <taxon>Metazoa</taxon>
        <taxon>Chordata</taxon>
        <taxon>Craniata</taxon>
        <taxon>Vertebrata</taxon>
        <taxon>Euteleostomi</taxon>
        <taxon>Actinopterygii</taxon>
        <taxon>Neopterygii</taxon>
        <taxon>Teleostei</taxon>
        <taxon>Ostariophysi</taxon>
        <taxon>Siluriformes</taxon>
        <taxon>Clariidae</taxon>
        <taxon>Clarias</taxon>
    </lineage>
</organism>
<evidence type="ECO:0000313" key="2">
    <source>
        <dbReference type="Proteomes" id="UP000727407"/>
    </source>
</evidence>
<gene>
    <name evidence="1" type="ORF">DAT39_001818</name>
</gene>
<keyword evidence="2" id="KW-1185">Reference proteome</keyword>